<protein>
    <submittedName>
        <fullName evidence="2">Seed maturation protein PM36</fullName>
    </submittedName>
</protein>
<dbReference type="InterPro" id="IPR007021">
    <property type="entry name" value="DUF659"/>
</dbReference>
<gene>
    <name evidence="2" type="ORF">F3Y22_tig00014862pilonHSYRG00129</name>
</gene>
<accession>A0A6A3C3W8</accession>
<dbReference type="SUPFAM" id="SSF53098">
    <property type="entry name" value="Ribonuclease H-like"/>
    <property type="match status" value="1"/>
</dbReference>
<name>A0A6A3C3W8_HIBSY</name>
<dbReference type="PANTHER" id="PTHR32166">
    <property type="entry name" value="OSJNBA0013A04.12 PROTEIN"/>
    <property type="match status" value="1"/>
</dbReference>
<evidence type="ECO:0000313" key="2">
    <source>
        <dbReference type="EMBL" id="KAE8721912.1"/>
    </source>
</evidence>
<dbReference type="Pfam" id="PF04937">
    <property type="entry name" value="DUF659"/>
    <property type="match status" value="1"/>
</dbReference>
<dbReference type="EMBL" id="VEPZ02000587">
    <property type="protein sequence ID" value="KAE8721912.1"/>
    <property type="molecule type" value="Genomic_DNA"/>
</dbReference>
<comment type="caution">
    <text evidence="2">The sequence shown here is derived from an EMBL/GenBank/DDBJ whole genome shotgun (WGS) entry which is preliminary data.</text>
</comment>
<organism evidence="2 3">
    <name type="scientific">Hibiscus syriacus</name>
    <name type="common">Rose of Sharon</name>
    <dbReference type="NCBI Taxonomy" id="106335"/>
    <lineage>
        <taxon>Eukaryota</taxon>
        <taxon>Viridiplantae</taxon>
        <taxon>Streptophyta</taxon>
        <taxon>Embryophyta</taxon>
        <taxon>Tracheophyta</taxon>
        <taxon>Spermatophyta</taxon>
        <taxon>Magnoliopsida</taxon>
        <taxon>eudicotyledons</taxon>
        <taxon>Gunneridae</taxon>
        <taxon>Pentapetalae</taxon>
        <taxon>rosids</taxon>
        <taxon>malvids</taxon>
        <taxon>Malvales</taxon>
        <taxon>Malvaceae</taxon>
        <taxon>Malvoideae</taxon>
        <taxon>Hibiscus</taxon>
    </lineage>
</organism>
<dbReference type="PANTHER" id="PTHR32166:SF121">
    <property type="entry name" value="DUF659 DOMAIN-CONTAINING PROTEIN"/>
    <property type="match status" value="1"/>
</dbReference>
<evidence type="ECO:0000313" key="3">
    <source>
        <dbReference type="Proteomes" id="UP000436088"/>
    </source>
</evidence>
<dbReference type="AlphaFoldDB" id="A0A6A3C3W8"/>
<proteinExistence type="predicted"/>
<reference evidence="2" key="1">
    <citation type="submission" date="2019-09" db="EMBL/GenBank/DDBJ databases">
        <title>Draft genome information of white flower Hibiscus syriacus.</title>
        <authorList>
            <person name="Kim Y.-M."/>
        </authorList>
    </citation>
    <scope>NUCLEOTIDE SEQUENCE [LARGE SCALE GENOMIC DNA]</scope>
    <source>
        <strain evidence="2">YM2019G1</strain>
    </source>
</reference>
<keyword evidence="3" id="KW-1185">Reference proteome</keyword>
<feature type="domain" description="DUF659" evidence="1">
    <location>
        <begin position="2"/>
        <end position="121"/>
    </location>
</feature>
<evidence type="ECO:0000259" key="1">
    <source>
        <dbReference type="Pfam" id="PF04937"/>
    </source>
</evidence>
<dbReference type="Proteomes" id="UP000436088">
    <property type="component" value="Unassembled WGS sequence"/>
</dbReference>
<dbReference type="InterPro" id="IPR012337">
    <property type="entry name" value="RNaseH-like_sf"/>
</dbReference>
<sequence length="229" mass="25839">MGCTIMSDGWRDTRHRPLINFLVYCSKGISFIKSVDASDIESNAQTLCNLFSEIVEIVGPKNVVHMVTDNAANYKAAGKLLCEKYPSVCWSPCAAHCINLIMKDIGELSHIDSLITLASRVNVFIYNHKWSLNWLRKRLGWTEIICPGATHFGTTFIALKSLHDHKNDLQAMVNSIDFKKVIKLPKAMEVNLIILDETFWKNCLISVNVMAPLLRLLRVCDSDEKPFLG</sequence>